<evidence type="ECO:0000256" key="2">
    <source>
        <dbReference type="ARBA" id="ARBA00007370"/>
    </source>
</evidence>
<dbReference type="InterPro" id="IPR014721">
    <property type="entry name" value="Ribsml_uS5_D2-typ_fold_subgr"/>
</dbReference>
<evidence type="ECO:0000256" key="3">
    <source>
        <dbReference type="ARBA" id="ARBA00012078"/>
    </source>
</evidence>
<protein>
    <recommendedName>
        <fullName evidence="4 12">Homoserine kinase</fullName>
        <shortName evidence="12">HK</shortName>
        <shortName evidence="12">HSK</shortName>
        <ecNumber evidence="3 12">2.7.1.39</ecNumber>
    </recommendedName>
</protein>
<dbReference type="AlphaFoldDB" id="A0A4Q1SIE1"/>
<name>A0A4Q1SIE1_9BACT</name>
<dbReference type="InterPro" id="IPR000870">
    <property type="entry name" value="Homoserine_kinase"/>
</dbReference>
<evidence type="ECO:0000313" key="15">
    <source>
        <dbReference type="EMBL" id="RXS96990.1"/>
    </source>
</evidence>
<dbReference type="Gene3D" id="3.30.230.10">
    <property type="match status" value="1"/>
</dbReference>
<sequence length="306" mass="32029">MSAFSIHLPATSANLGPGFDTLAVALDRHLEVSAETGTEFSIEATGRHPEVCGSLGRNLLLDVYRKTLAANGKEVQPLALRVHNEIPLGMGMGSSAAVRLAGVALAAHFGQLGWDSDRILAEGVRLEGHPDNAAACWLGGFVAGSWTADHGDGPRLQTVSFRLPEAWRALVVIPTAPLATVASRAVLPESYTRADVVFNLQRASLLTAAFAAGRANLVADAMRDRIHQPYRSQVCPLLPALESLAGTPGVLGVALSGAGPAILLILESESAFESVEAEIRRRTQSGEVAEILRCSFGAGAGETGAR</sequence>
<evidence type="ECO:0000256" key="6">
    <source>
        <dbReference type="ARBA" id="ARBA00022679"/>
    </source>
</evidence>
<dbReference type="Pfam" id="PF00288">
    <property type="entry name" value="GHMP_kinases_N"/>
    <property type="match status" value="1"/>
</dbReference>
<keyword evidence="6 12" id="KW-0808">Transferase</keyword>
<evidence type="ECO:0000256" key="12">
    <source>
        <dbReference type="HAMAP-Rule" id="MF_00384"/>
    </source>
</evidence>
<feature type="domain" description="GHMP kinase N-terminal" evidence="13">
    <location>
        <begin position="58"/>
        <end position="140"/>
    </location>
</feature>
<evidence type="ECO:0000256" key="1">
    <source>
        <dbReference type="ARBA" id="ARBA00005015"/>
    </source>
</evidence>
<dbReference type="InterPro" id="IPR006203">
    <property type="entry name" value="GHMP_knse_ATP-bd_CS"/>
</dbReference>
<keyword evidence="16" id="KW-1185">Reference proteome</keyword>
<dbReference type="RefSeq" id="WP_129206771.1">
    <property type="nucleotide sequence ID" value="NZ_BMGU01000001.1"/>
</dbReference>
<dbReference type="PANTHER" id="PTHR20861:SF1">
    <property type="entry name" value="HOMOSERINE KINASE"/>
    <property type="match status" value="1"/>
</dbReference>
<comment type="function">
    <text evidence="12">Catalyzes the ATP-dependent phosphorylation of L-homoserine to L-homoserine phosphate.</text>
</comment>
<keyword evidence="12" id="KW-0963">Cytoplasm</keyword>
<evidence type="ECO:0000256" key="4">
    <source>
        <dbReference type="ARBA" id="ARBA00017858"/>
    </source>
</evidence>
<dbReference type="GO" id="GO:0004413">
    <property type="term" value="F:homoserine kinase activity"/>
    <property type="evidence" value="ECO:0007669"/>
    <property type="project" value="UniProtKB-UniRule"/>
</dbReference>
<dbReference type="PROSITE" id="PS00627">
    <property type="entry name" value="GHMP_KINASES_ATP"/>
    <property type="match status" value="1"/>
</dbReference>
<evidence type="ECO:0000256" key="5">
    <source>
        <dbReference type="ARBA" id="ARBA00022605"/>
    </source>
</evidence>
<gene>
    <name evidence="12 15" type="primary">thrB</name>
    <name evidence="15" type="ORF">ESZ00_03385</name>
</gene>
<keyword evidence="5 12" id="KW-0028">Amino-acid biosynthesis</keyword>
<dbReference type="OrthoDB" id="9769912at2"/>
<dbReference type="HAMAP" id="MF_00384">
    <property type="entry name" value="Homoser_kinase"/>
    <property type="match status" value="1"/>
</dbReference>
<evidence type="ECO:0000256" key="7">
    <source>
        <dbReference type="ARBA" id="ARBA00022697"/>
    </source>
</evidence>
<dbReference type="EMBL" id="SDMK01000001">
    <property type="protein sequence ID" value="RXS96990.1"/>
    <property type="molecule type" value="Genomic_DNA"/>
</dbReference>
<dbReference type="GO" id="GO:0005737">
    <property type="term" value="C:cytoplasm"/>
    <property type="evidence" value="ECO:0007669"/>
    <property type="project" value="UniProtKB-SubCell"/>
</dbReference>
<dbReference type="Pfam" id="PF08544">
    <property type="entry name" value="GHMP_kinases_C"/>
    <property type="match status" value="1"/>
</dbReference>
<dbReference type="InterPro" id="IPR006204">
    <property type="entry name" value="GHMP_kinase_N_dom"/>
</dbReference>
<comment type="catalytic activity">
    <reaction evidence="11 12">
        <text>L-homoserine + ATP = O-phospho-L-homoserine + ADP + H(+)</text>
        <dbReference type="Rhea" id="RHEA:13985"/>
        <dbReference type="ChEBI" id="CHEBI:15378"/>
        <dbReference type="ChEBI" id="CHEBI:30616"/>
        <dbReference type="ChEBI" id="CHEBI:57476"/>
        <dbReference type="ChEBI" id="CHEBI:57590"/>
        <dbReference type="ChEBI" id="CHEBI:456216"/>
        <dbReference type="EC" id="2.7.1.39"/>
    </reaction>
</comment>
<feature type="binding site" evidence="12">
    <location>
        <begin position="87"/>
        <end position="97"/>
    </location>
    <ligand>
        <name>ATP</name>
        <dbReference type="ChEBI" id="CHEBI:30616"/>
    </ligand>
</feature>
<evidence type="ECO:0000256" key="8">
    <source>
        <dbReference type="ARBA" id="ARBA00022741"/>
    </source>
</evidence>
<dbReference type="GO" id="GO:0009088">
    <property type="term" value="P:threonine biosynthetic process"/>
    <property type="evidence" value="ECO:0007669"/>
    <property type="project" value="UniProtKB-UniRule"/>
</dbReference>
<keyword evidence="9 12" id="KW-0418">Kinase</keyword>
<keyword evidence="8 12" id="KW-0547">Nucleotide-binding</keyword>
<comment type="pathway">
    <text evidence="1 12">Amino-acid biosynthesis; L-threonine biosynthesis; L-threonine from L-aspartate: step 4/5.</text>
</comment>
<evidence type="ECO:0000256" key="11">
    <source>
        <dbReference type="ARBA" id="ARBA00049375"/>
    </source>
</evidence>
<reference evidence="15 16" key="1">
    <citation type="journal article" date="2016" name="Int. J. Syst. Evol. Microbiol.">
        <title>Acidipila dinghuensis sp. nov., an acidobacterium isolated from forest soil.</title>
        <authorList>
            <person name="Jiang Y.W."/>
            <person name="Wang J."/>
            <person name="Chen M.H."/>
            <person name="Lv Y.Y."/>
            <person name="Qiu L.H."/>
        </authorList>
    </citation>
    <scope>NUCLEOTIDE SEQUENCE [LARGE SCALE GENOMIC DNA]</scope>
    <source>
        <strain evidence="15 16">DHOF10</strain>
    </source>
</reference>
<keyword evidence="7 12" id="KW-0791">Threonine biosynthesis</keyword>
<dbReference type="SUPFAM" id="SSF54211">
    <property type="entry name" value="Ribosomal protein S5 domain 2-like"/>
    <property type="match status" value="1"/>
</dbReference>
<evidence type="ECO:0000256" key="9">
    <source>
        <dbReference type="ARBA" id="ARBA00022777"/>
    </source>
</evidence>
<dbReference type="PRINTS" id="PR00958">
    <property type="entry name" value="HOMSERKINASE"/>
</dbReference>
<dbReference type="InterPro" id="IPR020568">
    <property type="entry name" value="Ribosomal_Su5_D2-typ_SF"/>
</dbReference>
<comment type="caution">
    <text evidence="15">The sequence shown here is derived from an EMBL/GenBank/DDBJ whole genome shotgun (WGS) entry which is preliminary data.</text>
</comment>
<comment type="subcellular location">
    <subcellularLocation>
        <location evidence="12">Cytoplasm</location>
    </subcellularLocation>
</comment>
<comment type="similarity">
    <text evidence="2 12">Belongs to the GHMP kinase family. Homoserine kinase subfamily.</text>
</comment>
<evidence type="ECO:0000313" key="16">
    <source>
        <dbReference type="Proteomes" id="UP000290253"/>
    </source>
</evidence>
<dbReference type="PANTHER" id="PTHR20861">
    <property type="entry name" value="HOMOSERINE/4-DIPHOSPHOCYTIDYL-2-C-METHYL-D-ERYTHRITOL KINASE"/>
    <property type="match status" value="1"/>
</dbReference>
<dbReference type="InterPro" id="IPR036554">
    <property type="entry name" value="GHMP_kinase_C_sf"/>
</dbReference>
<evidence type="ECO:0000256" key="10">
    <source>
        <dbReference type="ARBA" id="ARBA00022840"/>
    </source>
</evidence>
<organism evidence="15 16">
    <name type="scientific">Silvibacterium dinghuense</name>
    <dbReference type="NCBI Taxonomy" id="1560006"/>
    <lineage>
        <taxon>Bacteria</taxon>
        <taxon>Pseudomonadati</taxon>
        <taxon>Acidobacteriota</taxon>
        <taxon>Terriglobia</taxon>
        <taxon>Terriglobales</taxon>
        <taxon>Acidobacteriaceae</taxon>
        <taxon>Silvibacterium</taxon>
    </lineage>
</organism>
<proteinExistence type="inferred from homology"/>
<evidence type="ECO:0000259" key="13">
    <source>
        <dbReference type="Pfam" id="PF00288"/>
    </source>
</evidence>
<evidence type="ECO:0000259" key="14">
    <source>
        <dbReference type="Pfam" id="PF08544"/>
    </source>
</evidence>
<dbReference type="PIRSF" id="PIRSF000676">
    <property type="entry name" value="Homoser_kin"/>
    <property type="match status" value="1"/>
</dbReference>
<accession>A0A4Q1SIE1</accession>
<dbReference type="NCBIfam" id="TIGR00191">
    <property type="entry name" value="thrB"/>
    <property type="match status" value="1"/>
</dbReference>
<dbReference type="Proteomes" id="UP000290253">
    <property type="component" value="Unassembled WGS sequence"/>
</dbReference>
<feature type="domain" description="GHMP kinase C-terminal" evidence="14">
    <location>
        <begin position="208"/>
        <end position="281"/>
    </location>
</feature>
<dbReference type="EC" id="2.7.1.39" evidence="3 12"/>
<dbReference type="UniPathway" id="UPA00050">
    <property type="reaction ID" value="UER00064"/>
</dbReference>
<keyword evidence="10 12" id="KW-0067">ATP-binding</keyword>
<dbReference type="SUPFAM" id="SSF55060">
    <property type="entry name" value="GHMP Kinase, C-terminal domain"/>
    <property type="match status" value="1"/>
</dbReference>
<dbReference type="InterPro" id="IPR013750">
    <property type="entry name" value="GHMP_kinase_C_dom"/>
</dbReference>
<dbReference type="GO" id="GO:0005524">
    <property type="term" value="F:ATP binding"/>
    <property type="evidence" value="ECO:0007669"/>
    <property type="project" value="UniProtKB-UniRule"/>
</dbReference>
<dbReference type="Gene3D" id="3.30.70.890">
    <property type="entry name" value="GHMP kinase, C-terminal domain"/>
    <property type="match status" value="1"/>
</dbReference>